<gene>
    <name evidence="2" type="ORF">LCGC14_1842340</name>
</gene>
<dbReference type="AlphaFoldDB" id="A0A0F9ISD3"/>
<organism evidence="2">
    <name type="scientific">marine sediment metagenome</name>
    <dbReference type="NCBI Taxonomy" id="412755"/>
    <lineage>
        <taxon>unclassified sequences</taxon>
        <taxon>metagenomes</taxon>
        <taxon>ecological metagenomes</taxon>
    </lineage>
</organism>
<feature type="region of interest" description="Disordered" evidence="1">
    <location>
        <begin position="279"/>
        <end position="304"/>
    </location>
</feature>
<comment type="caution">
    <text evidence="2">The sequence shown here is derived from an EMBL/GenBank/DDBJ whole genome shotgun (WGS) entry which is preliminary data.</text>
</comment>
<dbReference type="EMBL" id="LAZR01018375">
    <property type="protein sequence ID" value="KKL96650.1"/>
    <property type="molecule type" value="Genomic_DNA"/>
</dbReference>
<name>A0A0F9ISD3_9ZZZZ</name>
<reference evidence="2" key="1">
    <citation type="journal article" date="2015" name="Nature">
        <title>Complex archaea that bridge the gap between prokaryotes and eukaryotes.</title>
        <authorList>
            <person name="Spang A."/>
            <person name="Saw J.H."/>
            <person name="Jorgensen S.L."/>
            <person name="Zaremba-Niedzwiedzka K."/>
            <person name="Martijn J."/>
            <person name="Lind A.E."/>
            <person name="van Eijk R."/>
            <person name="Schleper C."/>
            <person name="Guy L."/>
            <person name="Ettema T.J."/>
        </authorList>
    </citation>
    <scope>NUCLEOTIDE SEQUENCE</scope>
</reference>
<feature type="compositionally biased region" description="Basic and acidic residues" evidence="1">
    <location>
        <begin position="281"/>
        <end position="295"/>
    </location>
</feature>
<evidence type="ECO:0000313" key="2">
    <source>
        <dbReference type="EMBL" id="KKL96650.1"/>
    </source>
</evidence>
<proteinExistence type="predicted"/>
<sequence>MPKPKTAEVEVLPPEPPGESMVELLRGGAAITRIENETMAQIALTRPRDLRKVLASAIEELELDPEFAEKQYYRIPYKDRSTDPPTTTWVTGLSIKAAVSLARCFGNINCTARVVEETDHAVVVEGVAIDMEKSFRVSKPVAISKFYRSKKPPHNMVKWSADRFPQILAAGASKAMRNAILNIIPESIQNRYWNRAKQLAVGGSVGEHTATSLKVDRRTIIGKILTAFEPYKVGREHLESHLKCKMEDAKSEELGDLKGILNAIEQGQTTPYEAFMVGLPPEKKAEEPKKPEKGTDQLFGGKAE</sequence>
<evidence type="ECO:0000256" key="1">
    <source>
        <dbReference type="SAM" id="MobiDB-lite"/>
    </source>
</evidence>
<protein>
    <submittedName>
        <fullName evidence="2">Uncharacterized protein</fullName>
    </submittedName>
</protein>
<accession>A0A0F9ISD3</accession>